<organism evidence="1 2">
    <name type="scientific">Oryzias melastigma</name>
    <name type="common">Marine medaka</name>
    <dbReference type="NCBI Taxonomy" id="30732"/>
    <lineage>
        <taxon>Eukaryota</taxon>
        <taxon>Metazoa</taxon>
        <taxon>Chordata</taxon>
        <taxon>Craniata</taxon>
        <taxon>Vertebrata</taxon>
        <taxon>Euteleostomi</taxon>
        <taxon>Actinopterygii</taxon>
        <taxon>Neopterygii</taxon>
        <taxon>Teleostei</taxon>
        <taxon>Neoteleostei</taxon>
        <taxon>Acanthomorphata</taxon>
        <taxon>Ovalentaria</taxon>
        <taxon>Atherinomorphae</taxon>
        <taxon>Beloniformes</taxon>
        <taxon>Adrianichthyidae</taxon>
        <taxon>Oryziinae</taxon>
        <taxon>Oryzias</taxon>
    </lineage>
</organism>
<protein>
    <submittedName>
        <fullName evidence="1">Uncharacterized protein</fullName>
    </submittedName>
</protein>
<comment type="caution">
    <text evidence="1">The sequence shown here is derived from an EMBL/GenBank/DDBJ whole genome shotgun (WGS) entry which is preliminary data.</text>
</comment>
<reference evidence="1" key="1">
    <citation type="journal article" name="BMC Genomics">
        <title>Long-read sequencing and de novo genome assembly of marine medaka (Oryzias melastigma).</title>
        <authorList>
            <person name="Liang P."/>
            <person name="Saqib H.S.A."/>
            <person name="Ni X."/>
            <person name="Shen Y."/>
        </authorList>
    </citation>
    <scope>NUCLEOTIDE SEQUENCE</scope>
    <source>
        <strain evidence="1">Bigg-433</strain>
    </source>
</reference>
<evidence type="ECO:0000313" key="1">
    <source>
        <dbReference type="EMBL" id="KAF6717555.1"/>
    </source>
</evidence>
<dbReference type="EMBL" id="WKFB01000830">
    <property type="protein sequence ID" value="KAF6717555.1"/>
    <property type="molecule type" value="Genomic_DNA"/>
</dbReference>
<gene>
    <name evidence="1" type="ORF">FQA47_020176</name>
</gene>
<evidence type="ECO:0000313" key="2">
    <source>
        <dbReference type="Proteomes" id="UP000646548"/>
    </source>
</evidence>
<name>A0A834BZK4_ORYME</name>
<proteinExistence type="predicted"/>
<dbReference type="AlphaFoldDB" id="A0A834BZK4"/>
<accession>A0A834BZK4</accession>
<dbReference type="Proteomes" id="UP000646548">
    <property type="component" value="Unassembled WGS sequence"/>
</dbReference>
<sequence>MDDIQVVESKPLLVDRELPGLREAVQQLVVKKGPFLSPAECAVIAFLATSALTPET</sequence>